<evidence type="ECO:0000256" key="13">
    <source>
        <dbReference type="NCBIfam" id="TIGR02067"/>
    </source>
</evidence>
<dbReference type="PANTHER" id="PTHR20854">
    <property type="entry name" value="INOSITOL MONOPHOSPHATASE"/>
    <property type="match status" value="1"/>
</dbReference>
<dbReference type="EMBL" id="BSSD01000013">
    <property type="protein sequence ID" value="GLW95382.1"/>
    <property type="molecule type" value="Genomic_DNA"/>
</dbReference>
<dbReference type="PROSITE" id="PS00629">
    <property type="entry name" value="IMP_1"/>
    <property type="match status" value="1"/>
</dbReference>
<keyword evidence="6" id="KW-0028">Amino-acid biosynthesis</keyword>
<feature type="binding site" evidence="14">
    <location>
        <position position="113"/>
    </location>
    <ligand>
        <name>Mg(2+)</name>
        <dbReference type="ChEBI" id="CHEBI:18420"/>
        <label>1</label>
        <note>catalytic</note>
    </ligand>
</feature>
<proteinExistence type="inferred from homology"/>
<evidence type="ECO:0000313" key="16">
    <source>
        <dbReference type="Proteomes" id="UP001165042"/>
    </source>
</evidence>
<name>A0A9W6QTQ2_9PSEU</name>
<keyword evidence="16" id="KW-1185">Reference proteome</keyword>
<keyword evidence="7 14" id="KW-0479">Metal-binding</keyword>
<dbReference type="EC" id="3.1.3.15" evidence="4 13"/>
<feature type="binding site" evidence="14">
    <location>
        <position position="131"/>
    </location>
    <ligand>
        <name>Mg(2+)</name>
        <dbReference type="ChEBI" id="CHEBI:18420"/>
        <label>1</label>
        <note>catalytic</note>
    </ligand>
</feature>
<comment type="pathway">
    <text evidence="2">Amino-acid biosynthesis; L-histidine biosynthesis; L-histidine from 5-phospho-alpha-D-ribose 1-diphosphate: step 8/9.</text>
</comment>
<evidence type="ECO:0000256" key="7">
    <source>
        <dbReference type="ARBA" id="ARBA00022723"/>
    </source>
</evidence>
<dbReference type="Gene3D" id="3.40.190.80">
    <property type="match status" value="1"/>
</dbReference>
<evidence type="ECO:0000256" key="3">
    <source>
        <dbReference type="ARBA" id="ARBA00009759"/>
    </source>
</evidence>
<evidence type="ECO:0000256" key="8">
    <source>
        <dbReference type="ARBA" id="ARBA00022801"/>
    </source>
</evidence>
<evidence type="ECO:0000256" key="10">
    <source>
        <dbReference type="ARBA" id="ARBA00023102"/>
    </source>
</evidence>
<dbReference type="Proteomes" id="UP001165042">
    <property type="component" value="Unassembled WGS sequence"/>
</dbReference>
<dbReference type="PRINTS" id="PR00377">
    <property type="entry name" value="IMPHPHTASES"/>
</dbReference>
<dbReference type="FunFam" id="3.30.540.10:FF:000003">
    <property type="entry name" value="Inositol-1-monophosphatase"/>
    <property type="match status" value="1"/>
</dbReference>
<dbReference type="GO" id="GO:0000105">
    <property type="term" value="P:L-histidine biosynthetic process"/>
    <property type="evidence" value="ECO:0007669"/>
    <property type="project" value="UniProtKB-UniRule"/>
</dbReference>
<evidence type="ECO:0000313" key="15">
    <source>
        <dbReference type="EMBL" id="GLW95382.1"/>
    </source>
</evidence>
<gene>
    <name evidence="15" type="primary">suhB</name>
    <name evidence="15" type="ORF">Aglo03_61980</name>
</gene>
<comment type="similarity">
    <text evidence="3">Belongs to the inositol monophosphatase superfamily.</text>
</comment>
<feature type="binding site" evidence="14">
    <location>
        <position position="130"/>
    </location>
    <ligand>
        <name>Mg(2+)</name>
        <dbReference type="ChEBI" id="CHEBI:18420"/>
        <label>1</label>
        <note>catalytic</note>
    </ligand>
</feature>
<dbReference type="GO" id="GO:0046872">
    <property type="term" value="F:metal ion binding"/>
    <property type="evidence" value="ECO:0007669"/>
    <property type="project" value="UniProtKB-KW"/>
</dbReference>
<evidence type="ECO:0000256" key="2">
    <source>
        <dbReference type="ARBA" id="ARBA00004970"/>
    </source>
</evidence>
<evidence type="ECO:0000256" key="1">
    <source>
        <dbReference type="ARBA" id="ARBA00001946"/>
    </source>
</evidence>
<evidence type="ECO:0000256" key="6">
    <source>
        <dbReference type="ARBA" id="ARBA00022605"/>
    </source>
</evidence>
<dbReference type="GO" id="GO:0004401">
    <property type="term" value="F:histidinol-phosphatase activity"/>
    <property type="evidence" value="ECO:0007669"/>
    <property type="project" value="UniProtKB-UniRule"/>
</dbReference>
<evidence type="ECO:0000256" key="12">
    <source>
        <dbReference type="ARBA" id="ARBA00053547"/>
    </source>
</evidence>
<sequence>MAVSDNPHLIALSVQRTREGVRDRRVVLGQQYHAHVLQSRRDTIAPVSSDDLNFALRLADAADAITRDRFQAIDLLVERKPDRTPVTDADTAVEDAVRALLAESLPADSVAGEERGGDIRAGRTWVLDPIDGTKNFLRGVPAWATLIALVVDGVPQVGVVSAPALGSRWWAARGEGAWVSRGGGAAERISVSGVRSLEDAYLSTTHLGSWVKYHSRERYLALVDACWESRAFGDFWQHCLVAEGAIDLAAEAIVNPWDVAPLQVLVEEAGGGFTDLSGANRFDGGSVLTSNGHLHEAALSLLGDR</sequence>
<evidence type="ECO:0000256" key="9">
    <source>
        <dbReference type="ARBA" id="ARBA00022842"/>
    </source>
</evidence>
<dbReference type="AlphaFoldDB" id="A0A9W6QTQ2"/>
<evidence type="ECO:0000256" key="14">
    <source>
        <dbReference type="PIRSR" id="PIRSR600760-2"/>
    </source>
</evidence>
<evidence type="ECO:0000256" key="5">
    <source>
        <dbReference type="ARBA" id="ARBA00021697"/>
    </source>
</evidence>
<dbReference type="PANTHER" id="PTHR20854:SF4">
    <property type="entry name" value="INOSITOL-1-MONOPHOSPHATASE-RELATED"/>
    <property type="match status" value="1"/>
</dbReference>
<feature type="binding site" evidence="14">
    <location>
        <position position="128"/>
    </location>
    <ligand>
        <name>Mg(2+)</name>
        <dbReference type="ChEBI" id="CHEBI:18420"/>
        <label>1</label>
        <note>catalytic</note>
    </ligand>
</feature>
<dbReference type="InterPro" id="IPR000760">
    <property type="entry name" value="Inositol_monophosphatase-like"/>
</dbReference>
<feature type="binding site" evidence="14">
    <location>
        <position position="258"/>
    </location>
    <ligand>
        <name>Mg(2+)</name>
        <dbReference type="ChEBI" id="CHEBI:18420"/>
        <label>1</label>
        <note>catalytic</note>
    </ligand>
</feature>
<keyword evidence="10" id="KW-0368">Histidine biosynthesis</keyword>
<accession>A0A9W6QTQ2</accession>
<organism evidence="15 16">
    <name type="scientific">Actinokineospora globicatena</name>
    <dbReference type="NCBI Taxonomy" id="103729"/>
    <lineage>
        <taxon>Bacteria</taxon>
        <taxon>Bacillati</taxon>
        <taxon>Actinomycetota</taxon>
        <taxon>Actinomycetes</taxon>
        <taxon>Pseudonocardiales</taxon>
        <taxon>Pseudonocardiaceae</taxon>
        <taxon>Actinokineospora</taxon>
    </lineage>
</organism>
<keyword evidence="8" id="KW-0378">Hydrolase</keyword>
<dbReference type="InterPro" id="IPR011809">
    <property type="entry name" value="His_9_proposed"/>
</dbReference>
<dbReference type="SUPFAM" id="SSF56655">
    <property type="entry name" value="Carbohydrate phosphatase"/>
    <property type="match status" value="1"/>
</dbReference>
<dbReference type="Gene3D" id="3.30.540.10">
    <property type="entry name" value="Fructose-1,6-Bisphosphatase, subunit A, domain 1"/>
    <property type="match status" value="1"/>
</dbReference>
<reference evidence="15" key="1">
    <citation type="submission" date="2023-02" db="EMBL/GenBank/DDBJ databases">
        <title>Actinokineospora globicatena NBRC 15670.</title>
        <authorList>
            <person name="Ichikawa N."/>
            <person name="Sato H."/>
            <person name="Tonouchi N."/>
        </authorList>
    </citation>
    <scope>NUCLEOTIDE SEQUENCE</scope>
    <source>
        <strain evidence="15">NBRC 15670</strain>
    </source>
</reference>
<dbReference type="GO" id="GO:0007165">
    <property type="term" value="P:signal transduction"/>
    <property type="evidence" value="ECO:0007669"/>
    <property type="project" value="TreeGrafter"/>
</dbReference>
<comment type="caution">
    <text evidence="15">The sequence shown here is derived from an EMBL/GenBank/DDBJ whole genome shotgun (WGS) entry which is preliminary data.</text>
</comment>
<evidence type="ECO:0000256" key="11">
    <source>
        <dbReference type="ARBA" id="ARBA00049158"/>
    </source>
</evidence>
<dbReference type="Pfam" id="PF00459">
    <property type="entry name" value="Inositol_P"/>
    <property type="match status" value="1"/>
</dbReference>
<dbReference type="GO" id="GO:0008934">
    <property type="term" value="F:inositol monophosphate 1-phosphatase activity"/>
    <property type="evidence" value="ECO:0007669"/>
    <property type="project" value="TreeGrafter"/>
</dbReference>
<keyword evidence="9 14" id="KW-0460">Magnesium</keyword>
<protein>
    <recommendedName>
        <fullName evidence="5 13">Histidinol-phosphatase</fullName>
        <ecNumber evidence="4 13">3.1.3.15</ecNumber>
    </recommendedName>
</protein>
<dbReference type="InterPro" id="IPR020583">
    <property type="entry name" value="Inositol_monoP_metal-BS"/>
</dbReference>
<dbReference type="NCBIfam" id="TIGR02067">
    <property type="entry name" value="his_9_HisN"/>
    <property type="match status" value="1"/>
</dbReference>
<evidence type="ECO:0000256" key="4">
    <source>
        <dbReference type="ARBA" id="ARBA00013085"/>
    </source>
</evidence>
<comment type="function">
    <text evidence="12">Catalyzes the dephosphorylation of histidinol-phosphate to histidinol, the direct precursor of histidine.</text>
</comment>
<comment type="cofactor">
    <cofactor evidence="1 14">
        <name>Mg(2+)</name>
        <dbReference type="ChEBI" id="CHEBI:18420"/>
    </cofactor>
</comment>
<dbReference type="GO" id="GO:0006020">
    <property type="term" value="P:inositol metabolic process"/>
    <property type="evidence" value="ECO:0007669"/>
    <property type="project" value="TreeGrafter"/>
</dbReference>
<comment type="catalytic activity">
    <reaction evidence="11">
        <text>L-histidinol phosphate + H2O = L-histidinol + phosphate</text>
        <dbReference type="Rhea" id="RHEA:14465"/>
        <dbReference type="ChEBI" id="CHEBI:15377"/>
        <dbReference type="ChEBI" id="CHEBI:43474"/>
        <dbReference type="ChEBI" id="CHEBI:57699"/>
        <dbReference type="ChEBI" id="CHEBI:57980"/>
        <dbReference type="EC" id="3.1.3.15"/>
    </reaction>
</comment>